<organism evidence="2 3">
    <name type="scientific">Daejeonella rubra</name>
    <dbReference type="NCBI Taxonomy" id="990371"/>
    <lineage>
        <taxon>Bacteria</taxon>
        <taxon>Pseudomonadati</taxon>
        <taxon>Bacteroidota</taxon>
        <taxon>Sphingobacteriia</taxon>
        <taxon>Sphingobacteriales</taxon>
        <taxon>Sphingobacteriaceae</taxon>
        <taxon>Daejeonella</taxon>
    </lineage>
</organism>
<gene>
    <name evidence="2" type="ORF">SAMN05421813_12249</name>
</gene>
<reference evidence="3" key="1">
    <citation type="submission" date="2016-10" db="EMBL/GenBank/DDBJ databases">
        <authorList>
            <person name="Varghese N."/>
            <person name="Submissions S."/>
        </authorList>
    </citation>
    <scope>NUCLEOTIDE SEQUENCE [LARGE SCALE GENOMIC DNA]</scope>
    <source>
        <strain evidence="3">DSM 24536</strain>
    </source>
</reference>
<dbReference type="EMBL" id="FNHH01000022">
    <property type="protein sequence ID" value="SDM75733.1"/>
    <property type="molecule type" value="Genomic_DNA"/>
</dbReference>
<evidence type="ECO:0000256" key="1">
    <source>
        <dbReference type="SAM" id="Phobius"/>
    </source>
</evidence>
<keyword evidence="3" id="KW-1185">Reference proteome</keyword>
<feature type="transmembrane region" description="Helical" evidence="1">
    <location>
        <begin position="21"/>
        <end position="41"/>
    </location>
</feature>
<protein>
    <submittedName>
        <fullName evidence="2">Uncharacterized protein</fullName>
    </submittedName>
</protein>
<sequence>MRYNHIKDRKTTKEIFLLISKNASMALAFITVFFFFIKILFL</sequence>
<dbReference type="Proteomes" id="UP000199226">
    <property type="component" value="Unassembled WGS sequence"/>
</dbReference>
<keyword evidence="1" id="KW-0812">Transmembrane</keyword>
<dbReference type="STRING" id="990371.SAMN05421813_12249"/>
<evidence type="ECO:0000313" key="3">
    <source>
        <dbReference type="Proteomes" id="UP000199226"/>
    </source>
</evidence>
<dbReference type="AlphaFoldDB" id="A0A1G9VUB4"/>
<accession>A0A1G9VUB4</accession>
<keyword evidence="1" id="KW-1133">Transmembrane helix</keyword>
<keyword evidence="1" id="KW-0472">Membrane</keyword>
<proteinExistence type="predicted"/>
<name>A0A1G9VUB4_9SPHI</name>
<evidence type="ECO:0000313" key="2">
    <source>
        <dbReference type="EMBL" id="SDM75733.1"/>
    </source>
</evidence>